<evidence type="ECO:0000313" key="7">
    <source>
        <dbReference type="Proteomes" id="UP000295937"/>
    </source>
</evidence>
<comment type="similarity">
    <text evidence="1 4 5">Belongs to the bacterial ribosomal protein bL17 family.</text>
</comment>
<dbReference type="PANTHER" id="PTHR14413:SF16">
    <property type="entry name" value="LARGE RIBOSOMAL SUBUNIT PROTEIN BL17M"/>
    <property type="match status" value="1"/>
</dbReference>
<keyword evidence="3 4" id="KW-0687">Ribonucleoprotein</keyword>
<dbReference type="FunFam" id="3.90.1030.10:FF:000001">
    <property type="entry name" value="50S ribosomal protein L17"/>
    <property type="match status" value="1"/>
</dbReference>
<proteinExistence type="inferred from homology"/>
<evidence type="ECO:0000256" key="4">
    <source>
        <dbReference type="HAMAP-Rule" id="MF_01368"/>
    </source>
</evidence>
<dbReference type="PANTHER" id="PTHR14413">
    <property type="entry name" value="RIBOSOMAL PROTEIN L17"/>
    <property type="match status" value="1"/>
</dbReference>
<dbReference type="SUPFAM" id="SSF64263">
    <property type="entry name" value="Prokaryotic ribosomal protein L17"/>
    <property type="match status" value="1"/>
</dbReference>
<sequence>MRHRKSGRQLNRNSSHRKAMFRNITASLVRHEIIKTTLSKAKELRRIIEPLITISKIDSVFNRRFVFANIRDNEIVAKLFKQLGPRFINRFGGYTRILKCGFRSGDKAPMAYIELIDRQKNIKTKQIKTTNN</sequence>
<evidence type="ECO:0000313" key="6">
    <source>
        <dbReference type="EMBL" id="PPI88566.1"/>
    </source>
</evidence>
<gene>
    <name evidence="4 6" type="primary">rplQ</name>
    <name evidence="6" type="ORF">CRV09_02635</name>
</gene>
<keyword evidence="2 4" id="KW-0689">Ribosomal protein</keyword>
<dbReference type="GO" id="GO:0022625">
    <property type="term" value="C:cytosolic large ribosomal subunit"/>
    <property type="evidence" value="ECO:0007669"/>
    <property type="project" value="TreeGrafter"/>
</dbReference>
<evidence type="ECO:0000256" key="1">
    <source>
        <dbReference type="ARBA" id="ARBA00008777"/>
    </source>
</evidence>
<dbReference type="GO" id="GO:0006412">
    <property type="term" value="P:translation"/>
    <property type="evidence" value="ECO:0007669"/>
    <property type="project" value="UniProtKB-UniRule"/>
</dbReference>
<dbReference type="OrthoDB" id="9809073at2"/>
<dbReference type="EMBL" id="PDKR01000003">
    <property type="protein sequence ID" value="PPI88566.1"/>
    <property type="molecule type" value="Genomic_DNA"/>
</dbReference>
<dbReference type="Proteomes" id="UP000295937">
    <property type="component" value="Unassembled WGS sequence"/>
</dbReference>
<dbReference type="Pfam" id="PF01196">
    <property type="entry name" value="Ribosomal_L17"/>
    <property type="match status" value="1"/>
</dbReference>
<reference evidence="6 7" key="1">
    <citation type="journal article" date="2018" name="Genome Biol. Evol.">
        <title>Cladogenesis and Genomic Streamlining in Extracellular Endosymbionts of Tropical Stink Bugs.</title>
        <authorList>
            <person name="Otero-Bravo A."/>
            <person name="Goffredi S."/>
            <person name="Sabree Z.L."/>
        </authorList>
    </citation>
    <scope>NUCLEOTIDE SEQUENCE [LARGE SCALE GENOMIC DNA]</scope>
    <source>
        <strain evidence="6 7">SoEO</strain>
    </source>
</reference>
<dbReference type="AlphaFoldDB" id="A0A2P5T1X7"/>
<organism evidence="6 7">
    <name type="scientific">Candidatus Pantoea edessiphila</name>
    <dbReference type="NCBI Taxonomy" id="2044610"/>
    <lineage>
        <taxon>Bacteria</taxon>
        <taxon>Pseudomonadati</taxon>
        <taxon>Pseudomonadota</taxon>
        <taxon>Gammaproteobacteria</taxon>
        <taxon>Enterobacterales</taxon>
        <taxon>Erwiniaceae</taxon>
        <taxon>Pantoea</taxon>
    </lineage>
</organism>
<dbReference type="RefSeq" id="WP_136132607.1">
    <property type="nucleotide sequence ID" value="NZ_PDKR01000003.1"/>
</dbReference>
<dbReference type="InterPro" id="IPR036373">
    <property type="entry name" value="Ribosomal_bL17_sf"/>
</dbReference>
<evidence type="ECO:0000256" key="2">
    <source>
        <dbReference type="ARBA" id="ARBA00022980"/>
    </source>
</evidence>
<dbReference type="PROSITE" id="PS01167">
    <property type="entry name" value="RIBOSOMAL_L17"/>
    <property type="match status" value="1"/>
</dbReference>
<protein>
    <recommendedName>
        <fullName evidence="4">Large ribosomal subunit protein bL17</fullName>
    </recommendedName>
</protein>
<dbReference type="HAMAP" id="MF_01368">
    <property type="entry name" value="Ribosomal_bL17"/>
    <property type="match status" value="1"/>
</dbReference>
<dbReference type="InterPro" id="IPR000456">
    <property type="entry name" value="Ribosomal_bL17"/>
</dbReference>
<evidence type="ECO:0000256" key="5">
    <source>
        <dbReference type="RuleBase" id="RU000660"/>
    </source>
</evidence>
<dbReference type="GO" id="GO:0003735">
    <property type="term" value="F:structural constituent of ribosome"/>
    <property type="evidence" value="ECO:0007669"/>
    <property type="project" value="InterPro"/>
</dbReference>
<dbReference type="InterPro" id="IPR047859">
    <property type="entry name" value="Ribosomal_bL17_CS"/>
</dbReference>
<name>A0A2P5T1X7_9GAMM</name>
<dbReference type="NCBIfam" id="TIGR00059">
    <property type="entry name" value="L17"/>
    <property type="match status" value="1"/>
</dbReference>
<comment type="caution">
    <text evidence="6">The sequence shown here is derived from an EMBL/GenBank/DDBJ whole genome shotgun (WGS) entry which is preliminary data.</text>
</comment>
<accession>A0A2P5T1X7</accession>
<evidence type="ECO:0000256" key="3">
    <source>
        <dbReference type="ARBA" id="ARBA00023274"/>
    </source>
</evidence>
<comment type="subunit">
    <text evidence="4">Part of the 50S ribosomal subunit. Contacts protein L32.</text>
</comment>
<dbReference type="Gene3D" id="3.90.1030.10">
    <property type="entry name" value="Ribosomal protein L17"/>
    <property type="match status" value="1"/>
</dbReference>